<evidence type="ECO:0000256" key="1">
    <source>
        <dbReference type="PIRNR" id="PIRNR006386"/>
    </source>
</evidence>
<dbReference type="InterPro" id="IPR036249">
    <property type="entry name" value="Thioredoxin-like_sf"/>
</dbReference>
<dbReference type="PIRSF" id="PIRSF006386">
    <property type="entry name" value="HCCAis_GSTk"/>
    <property type="match status" value="1"/>
</dbReference>
<dbReference type="InterPro" id="IPR001853">
    <property type="entry name" value="DSBA-like_thioredoxin_dom"/>
</dbReference>
<protein>
    <recommendedName>
        <fullName evidence="1">2-hydroxychromene-2-carboxylate isomerase</fullName>
        <ecNumber evidence="1">5.99.1.4</ecNumber>
    </recommendedName>
</protein>
<dbReference type="GO" id="GO:0004602">
    <property type="term" value="F:glutathione peroxidase activity"/>
    <property type="evidence" value="ECO:0007669"/>
    <property type="project" value="TreeGrafter"/>
</dbReference>
<dbReference type="GO" id="GO:1901170">
    <property type="term" value="P:naphthalene catabolic process"/>
    <property type="evidence" value="ECO:0007669"/>
    <property type="project" value="InterPro"/>
</dbReference>
<evidence type="ECO:0000256" key="3">
    <source>
        <dbReference type="SAM" id="MobiDB-lite"/>
    </source>
</evidence>
<dbReference type="EMBL" id="CP004372">
    <property type="protein sequence ID" value="AHM04313.1"/>
    <property type="molecule type" value="Genomic_DNA"/>
</dbReference>
<dbReference type="EC" id="5.99.1.4" evidence="1"/>
<feature type="active site" description="Nucleophile" evidence="2">
    <location>
        <position position="12"/>
    </location>
</feature>
<reference evidence="5 6" key="1">
    <citation type="submission" date="2013-03" db="EMBL/GenBank/DDBJ databases">
        <authorList>
            <person name="Fiebig A."/>
            <person name="Goeker M."/>
            <person name="Klenk H.-P.P."/>
        </authorList>
    </citation>
    <scope>NUCLEOTIDE SEQUENCE [LARGE SCALE GENOMIC DNA]</scope>
    <source>
        <strain evidence="6">DSM 19469</strain>
    </source>
</reference>
<dbReference type="RefSeq" id="WP_025312113.1">
    <property type="nucleotide sequence ID" value="NZ_CP004372.1"/>
</dbReference>
<dbReference type="Gene3D" id="3.40.30.10">
    <property type="entry name" value="Glutaredoxin"/>
    <property type="match status" value="1"/>
</dbReference>
<comment type="similarity">
    <text evidence="1">Belongs to the GST superfamily. NadH family.</text>
</comment>
<proteinExistence type="inferred from homology"/>
<dbReference type="Proteomes" id="UP000019593">
    <property type="component" value="Chromosome"/>
</dbReference>
<dbReference type="GO" id="GO:0006749">
    <property type="term" value="P:glutathione metabolic process"/>
    <property type="evidence" value="ECO:0007669"/>
    <property type="project" value="TreeGrafter"/>
</dbReference>
<sequence>MAHIDYYLSVLSPFHYLAGPRFREVVARHGAEVTFKPLDIMALFDRTGGVRPAERHPSRQAYRKQDLRRQASKSGLPINIQPAHWPTNAAPASYAIIAAQSAGGGDLFGLVHAISHACWVEDKDIAEDDVIKAALEQTGFDPGLAFSGMLAGAEIYSRNLEDAVEAGVFGAPFWVVDGAEHFWGQDRVEDLDLFLSGKL</sequence>
<name>W8RT41_9RHOB</name>
<evidence type="ECO:0000313" key="5">
    <source>
        <dbReference type="EMBL" id="AHM04313.1"/>
    </source>
</evidence>
<dbReference type="KEGG" id="red:roselon_01956"/>
<dbReference type="HOGENOM" id="CLU_069253_1_3_5"/>
<dbReference type="PANTHER" id="PTHR42943">
    <property type="entry name" value="GLUTATHIONE S-TRANSFERASE KAPPA"/>
    <property type="match status" value="1"/>
</dbReference>
<feature type="domain" description="DSBA-like thioredoxin" evidence="4">
    <location>
        <begin position="4"/>
        <end position="192"/>
    </location>
</feature>
<dbReference type="AlphaFoldDB" id="W8RT41"/>
<evidence type="ECO:0000313" key="6">
    <source>
        <dbReference type="Proteomes" id="UP000019593"/>
    </source>
</evidence>
<dbReference type="STRING" id="1294273.roselon_01956"/>
<feature type="region of interest" description="Disordered" evidence="3">
    <location>
        <begin position="50"/>
        <end position="69"/>
    </location>
</feature>
<dbReference type="CDD" id="cd03022">
    <property type="entry name" value="DsbA_HCCA_Iso"/>
    <property type="match status" value="1"/>
</dbReference>
<dbReference type="PANTHER" id="PTHR42943:SF2">
    <property type="entry name" value="GLUTATHIONE S-TRANSFERASE KAPPA 1"/>
    <property type="match status" value="1"/>
</dbReference>
<dbReference type="InterPro" id="IPR044087">
    <property type="entry name" value="NahD-like"/>
</dbReference>
<accession>W8RT41</accession>
<keyword evidence="1 5" id="KW-0413">Isomerase</keyword>
<dbReference type="PATRIC" id="fig|1294273.3.peg.1928"/>
<feature type="compositionally biased region" description="Basic and acidic residues" evidence="3">
    <location>
        <begin position="52"/>
        <end position="69"/>
    </location>
</feature>
<evidence type="ECO:0000256" key="2">
    <source>
        <dbReference type="PIRSR" id="PIRSR006386-1"/>
    </source>
</evidence>
<dbReference type="GO" id="GO:0018845">
    <property type="term" value="F:2-hydroxychromene-2-carboxylate isomerase activity"/>
    <property type="evidence" value="ECO:0007669"/>
    <property type="project" value="UniProtKB-UniRule"/>
</dbReference>
<dbReference type="Pfam" id="PF01323">
    <property type="entry name" value="DSBA"/>
    <property type="match status" value="1"/>
</dbReference>
<evidence type="ECO:0000259" key="4">
    <source>
        <dbReference type="Pfam" id="PF01323"/>
    </source>
</evidence>
<gene>
    <name evidence="5" type="ORF">roselon_01956</name>
</gene>
<dbReference type="InterPro" id="IPR014440">
    <property type="entry name" value="HCCAis_GSTk"/>
</dbReference>
<dbReference type="GO" id="GO:0004364">
    <property type="term" value="F:glutathione transferase activity"/>
    <property type="evidence" value="ECO:0007669"/>
    <property type="project" value="TreeGrafter"/>
</dbReference>
<keyword evidence="6" id="KW-1185">Reference proteome</keyword>
<dbReference type="OrthoDB" id="5244108at2"/>
<dbReference type="SUPFAM" id="SSF52833">
    <property type="entry name" value="Thioredoxin-like"/>
    <property type="match status" value="1"/>
</dbReference>
<comment type="catalytic activity">
    <reaction evidence="1">
        <text>2-hydroxychromene-2-carboxylate = (3E)-4-(2-hydroxyphenyl)-2-oxobut-3-enoate</text>
        <dbReference type="Rhea" id="RHEA:27401"/>
        <dbReference type="ChEBI" id="CHEBI:59350"/>
        <dbReference type="ChEBI" id="CHEBI:59353"/>
        <dbReference type="EC" id="5.99.1.4"/>
    </reaction>
</comment>
<dbReference type="eggNOG" id="COG3917">
    <property type="taxonomic scope" value="Bacteria"/>
</dbReference>
<organism evidence="5 6">
    <name type="scientific">Roseicyclus elongatus DSM 19469</name>
    <dbReference type="NCBI Taxonomy" id="1294273"/>
    <lineage>
        <taxon>Bacteria</taxon>
        <taxon>Pseudomonadati</taxon>
        <taxon>Pseudomonadota</taxon>
        <taxon>Alphaproteobacteria</taxon>
        <taxon>Rhodobacterales</taxon>
        <taxon>Roseobacteraceae</taxon>
        <taxon>Roseicyclus</taxon>
    </lineage>
</organism>
<dbReference type="InterPro" id="IPR051924">
    <property type="entry name" value="GST_Kappa/NadH"/>
</dbReference>